<dbReference type="EMBL" id="RBKT01000001">
    <property type="protein sequence ID" value="RKR91453.1"/>
    <property type="molecule type" value="Genomic_DNA"/>
</dbReference>
<protein>
    <submittedName>
        <fullName evidence="1">Uncharacterized protein</fullName>
    </submittedName>
</protein>
<evidence type="ECO:0000313" key="1">
    <source>
        <dbReference type="EMBL" id="RKR91453.1"/>
    </source>
</evidence>
<accession>A0A495JR58</accession>
<dbReference type="Proteomes" id="UP000277671">
    <property type="component" value="Unassembled WGS sequence"/>
</dbReference>
<proteinExistence type="predicted"/>
<comment type="caution">
    <text evidence="1">The sequence shown here is derived from an EMBL/GenBank/DDBJ whole genome shotgun (WGS) entry which is preliminary data.</text>
</comment>
<reference evidence="1 2" key="1">
    <citation type="submission" date="2018-10" db="EMBL/GenBank/DDBJ databases">
        <title>Sequencing the genomes of 1000 actinobacteria strains.</title>
        <authorList>
            <person name="Klenk H.-P."/>
        </authorList>
    </citation>
    <scope>NUCLEOTIDE SEQUENCE [LARGE SCALE GENOMIC DNA]</scope>
    <source>
        <strain evidence="1 2">DSM 45175</strain>
    </source>
</reference>
<name>A0A495JR58_9ACTN</name>
<evidence type="ECO:0000313" key="2">
    <source>
        <dbReference type="Proteomes" id="UP000277671"/>
    </source>
</evidence>
<dbReference type="AlphaFoldDB" id="A0A495JR58"/>
<sequence>MTPEETVREALRIKSQHADGGTCPQCGPDGCLELLRIQGLIKPGEL</sequence>
<dbReference type="RefSeq" id="WP_170208725.1">
    <property type="nucleotide sequence ID" value="NZ_RBKT01000001.1"/>
</dbReference>
<gene>
    <name evidence="1" type="ORF">BDK92_5849</name>
</gene>
<organism evidence="1 2">
    <name type="scientific">Micromonospora pisi</name>
    <dbReference type="NCBI Taxonomy" id="589240"/>
    <lineage>
        <taxon>Bacteria</taxon>
        <taxon>Bacillati</taxon>
        <taxon>Actinomycetota</taxon>
        <taxon>Actinomycetes</taxon>
        <taxon>Micromonosporales</taxon>
        <taxon>Micromonosporaceae</taxon>
        <taxon>Micromonospora</taxon>
    </lineage>
</organism>
<keyword evidence="2" id="KW-1185">Reference proteome</keyword>